<comment type="caution">
    <text evidence="3">The sequence shown here is derived from an EMBL/GenBank/DDBJ whole genome shotgun (WGS) entry which is preliminary data.</text>
</comment>
<dbReference type="OrthoDB" id="5519430at2"/>
<dbReference type="RefSeq" id="WP_161348320.1">
    <property type="nucleotide sequence ID" value="NZ_BMGW01000013.1"/>
</dbReference>
<name>A0A6L8VKP4_9RHOB</name>
<evidence type="ECO:0000313" key="3">
    <source>
        <dbReference type="EMBL" id="MZQ90935.1"/>
    </source>
</evidence>
<dbReference type="AlphaFoldDB" id="A0A6L8VKP4"/>
<accession>A0A6L8VKP4</accession>
<keyword evidence="4" id="KW-1185">Reference proteome</keyword>
<sequence>MSSNRSLGAMALLMAGILAVFGWGLVAPFAYEPVGPRAFPMLTAVLIAFCGIVLLIGGGNDTEAVSRRTMTGIVMLTVTLLIYAVIFERLGYVPSTFLMSGIVARIFGASWIQATLSGAVLSVGSYLLFDRGLDVVLPAGILGGLF</sequence>
<keyword evidence="1" id="KW-0472">Membrane</keyword>
<dbReference type="Proteomes" id="UP000477083">
    <property type="component" value="Unassembled WGS sequence"/>
</dbReference>
<feature type="transmembrane region" description="Helical" evidence="1">
    <location>
        <begin position="69"/>
        <end position="86"/>
    </location>
</feature>
<evidence type="ECO:0000313" key="4">
    <source>
        <dbReference type="Proteomes" id="UP000477083"/>
    </source>
</evidence>
<keyword evidence="1" id="KW-1133">Transmembrane helix</keyword>
<dbReference type="InterPro" id="IPR009936">
    <property type="entry name" value="DUF1468"/>
</dbReference>
<reference evidence="3 4" key="1">
    <citation type="submission" date="2020-01" db="EMBL/GenBank/DDBJ databases">
        <title>Frigidibacter albus SP32T (=CGMCC 1.13995T).</title>
        <authorList>
            <person name="Liao X."/>
        </authorList>
    </citation>
    <scope>NUCLEOTIDE SEQUENCE [LARGE SCALE GENOMIC DNA]</scope>
    <source>
        <strain evidence="3 4">SP32</strain>
    </source>
</reference>
<dbReference type="EMBL" id="WWNR01000013">
    <property type="protein sequence ID" value="MZQ90935.1"/>
    <property type="molecule type" value="Genomic_DNA"/>
</dbReference>
<feature type="transmembrane region" description="Helical" evidence="1">
    <location>
        <begin position="106"/>
        <end position="129"/>
    </location>
</feature>
<protein>
    <submittedName>
        <fullName evidence="3">Tripartite tricarboxylate transporter TctB family protein</fullName>
    </submittedName>
</protein>
<dbReference type="Pfam" id="PF07331">
    <property type="entry name" value="TctB"/>
    <property type="match status" value="1"/>
</dbReference>
<gene>
    <name evidence="3" type="ORF">GS660_17720</name>
</gene>
<keyword evidence="1" id="KW-0812">Transmembrane</keyword>
<proteinExistence type="predicted"/>
<feature type="transmembrane region" description="Helical" evidence="1">
    <location>
        <begin position="7"/>
        <end position="26"/>
    </location>
</feature>
<evidence type="ECO:0000259" key="2">
    <source>
        <dbReference type="Pfam" id="PF07331"/>
    </source>
</evidence>
<organism evidence="3 4">
    <name type="scientific">Frigidibacter albus</name>
    <dbReference type="NCBI Taxonomy" id="1465486"/>
    <lineage>
        <taxon>Bacteria</taxon>
        <taxon>Pseudomonadati</taxon>
        <taxon>Pseudomonadota</taxon>
        <taxon>Alphaproteobacteria</taxon>
        <taxon>Rhodobacterales</taxon>
        <taxon>Paracoccaceae</taxon>
        <taxon>Frigidibacter</taxon>
    </lineage>
</organism>
<feature type="transmembrane region" description="Helical" evidence="1">
    <location>
        <begin position="38"/>
        <end position="57"/>
    </location>
</feature>
<feature type="domain" description="DUF1468" evidence="2">
    <location>
        <begin position="9"/>
        <end position="138"/>
    </location>
</feature>
<evidence type="ECO:0000256" key="1">
    <source>
        <dbReference type="SAM" id="Phobius"/>
    </source>
</evidence>